<name>A0ABN6YW62_9FIRM</name>
<gene>
    <name evidence="1" type="ORF">Lac1_14780</name>
</gene>
<sequence length="78" mass="7640">MSDLSCGCDSGVRSGGGCGCGNTFGGNSCIWIILLLCCCGGNGFGRSGDFGCGCGNDSCLWIILLLCCCGGFGGNGCC</sequence>
<dbReference type="Proteomes" id="UP001305815">
    <property type="component" value="Chromosome"/>
</dbReference>
<accession>A0ABN6YW62</accession>
<keyword evidence="2" id="KW-1185">Reference proteome</keyword>
<protein>
    <recommendedName>
        <fullName evidence="3">Chorion class high-cysteine HCB protein 13</fullName>
    </recommendedName>
</protein>
<evidence type="ECO:0000313" key="1">
    <source>
        <dbReference type="EMBL" id="BDZ77295.1"/>
    </source>
</evidence>
<evidence type="ECO:0000313" key="2">
    <source>
        <dbReference type="Proteomes" id="UP001305815"/>
    </source>
</evidence>
<evidence type="ECO:0008006" key="3">
    <source>
        <dbReference type="Google" id="ProtNLM"/>
    </source>
</evidence>
<organism evidence="1 2">
    <name type="scientific">Claveliimonas bilis</name>
    <dbReference type="NCBI Taxonomy" id="3028070"/>
    <lineage>
        <taxon>Bacteria</taxon>
        <taxon>Bacillati</taxon>
        <taxon>Bacillota</taxon>
        <taxon>Clostridia</taxon>
        <taxon>Lachnospirales</taxon>
        <taxon>Lachnospiraceae</taxon>
        <taxon>Claveliimonas</taxon>
    </lineage>
</organism>
<proteinExistence type="predicted"/>
<reference evidence="2" key="1">
    <citation type="journal article" date="2023" name="Int. J. Syst. Evol. Microbiol.">
        <title>Claveliimonas bilis gen. nov., sp. nov., deoxycholic acid-producing bacteria isolated from human faeces, and reclassification of Sellimonas monacensis Zenner et al. 2021 as Claveliimonas monacensis comb. nov.</title>
        <authorList>
            <person name="Hisatomi A."/>
            <person name="Kastawa N.W.E.P.G."/>
            <person name="Song I."/>
            <person name="Ohkuma M."/>
            <person name="Fukiya S."/>
            <person name="Sakamoto M."/>
        </authorList>
    </citation>
    <scope>NUCLEOTIDE SEQUENCE [LARGE SCALE GENOMIC DNA]</scope>
    <source>
        <strain evidence="2">12BBH14</strain>
    </source>
</reference>
<dbReference type="RefSeq" id="WP_230106382.1">
    <property type="nucleotide sequence ID" value="NZ_AP024845.1"/>
</dbReference>
<dbReference type="EMBL" id="AP027742">
    <property type="protein sequence ID" value="BDZ77295.1"/>
    <property type="molecule type" value="Genomic_DNA"/>
</dbReference>